<dbReference type="GO" id="GO:0016791">
    <property type="term" value="F:phosphatase activity"/>
    <property type="evidence" value="ECO:0007669"/>
    <property type="project" value="TreeGrafter"/>
</dbReference>
<proteinExistence type="predicted"/>
<name>A0A9D1WWU8_9FIRM</name>
<dbReference type="SFLD" id="SFLDG01140">
    <property type="entry name" value="C2.B:_Phosphomannomutase_and_P"/>
    <property type="match status" value="1"/>
</dbReference>
<dbReference type="InterPro" id="IPR006379">
    <property type="entry name" value="HAD-SF_hydro_IIB"/>
</dbReference>
<dbReference type="PROSITE" id="PS01229">
    <property type="entry name" value="COF_2"/>
    <property type="match status" value="1"/>
</dbReference>
<dbReference type="NCBIfam" id="TIGR01484">
    <property type="entry name" value="HAD-SF-IIB"/>
    <property type="match status" value="1"/>
</dbReference>
<dbReference type="Gene3D" id="3.40.50.1000">
    <property type="entry name" value="HAD superfamily/HAD-like"/>
    <property type="match status" value="1"/>
</dbReference>
<dbReference type="NCBIfam" id="TIGR00099">
    <property type="entry name" value="Cof-subfamily"/>
    <property type="match status" value="1"/>
</dbReference>
<dbReference type="InterPro" id="IPR036412">
    <property type="entry name" value="HAD-like_sf"/>
</dbReference>
<dbReference type="SFLD" id="SFLDS00003">
    <property type="entry name" value="Haloacid_Dehalogenase"/>
    <property type="match status" value="1"/>
</dbReference>
<dbReference type="EMBL" id="DXEM01000031">
    <property type="protein sequence ID" value="HIX68296.1"/>
    <property type="molecule type" value="Genomic_DNA"/>
</dbReference>
<dbReference type="PANTHER" id="PTHR10000">
    <property type="entry name" value="PHOSPHOSERINE PHOSPHATASE"/>
    <property type="match status" value="1"/>
</dbReference>
<accession>A0A9D1WWU8</accession>
<reference evidence="1" key="1">
    <citation type="journal article" date="2021" name="PeerJ">
        <title>Extensive microbial diversity within the chicken gut microbiome revealed by metagenomics and culture.</title>
        <authorList>
            <person name="Gilroy R."/>
            <person name="Ravi A."/>
            <person name="Getino M."/>
            <person name="Pursley I."/>
            <person name="Horton D.L."/>
            <person name="Alikhan N.F."/>
            <person name="Baker D."/>
            <person name="Gharbi K."/>
            <person name="Hall N."/>
            <person name="Watson M."/>
            <person name="Adriaenssens E.M."/>
            <person name="Foster-Nyarko E."/>
            <person name="Jarju S."/>
            <person name="Secka A."/>
            <person name="Antonio M."/>
            <person name="Oren A."/>
            <person name="Chaudhuri R.R."/>
            <person name="La Ragione R."/>
            <person name="Hildebrand F."/>
            <person name="Pallen M.J."/>
        </authorList>
    </citation>
    <scope>NUCLEOTIDE SEQUENCE</scope>
    <source>
        <strain evidence="1">CHK191-13928</strain>
    </source>
</reference>
<dbReference type="Proteomes" id="UP000886721">
    <property type="component" value="Unassembled WGS sequence"/>
</dbReference>
<evidence type="ECO:0000313" key="2">
    <source>
        <dbReference type="Proteomes" id="UP000886721"/>
    </source>
</evidence>
<comment type="caution">
    <text evidence="1">The sequence shown here is derived from an EMBL/GenBank/DDBJ whole genome shotgun (WGS) entry which is preliminary data.</text>
</comment>
<keyword evidence="1" id="KW-0378">Hydrolase</keyword>
<dbReference type="Gene3D" id="3.30.1240.10">
    <property type="match status" value="1"/>
</dbReference>
<dbReference type="PANTHER" id="PTHR10000:SF8">
    <property type="entry name" value="HAD SUPERFAMILY HYDROLASE-LIKE, TYPE 3"/>
    <property type="match status" value="1"/>
</dbReference>
<organism evidence="1 2">
    <name type="scientific">Candidatus Anaerostipes excrementavium</name>
    <dbReference type="NCBI Taxonomy" id="2838463"/>
    <lineage>
        <taxon>Bacteria</taxon>
        <taxon>Bacillati</taxon>
        <taxon>Bacillota</taxon>
        <taxon>Clostridia</taxon>
        <taxon>Lachnospirales</taxon>
        <taxon>Lachnospiraceae</taxon>
        <taxon>Anaerostipes</taxon>
    </lineage>
</organism>
<protein>
    <submittedName>
        <fullName evidence="1">Cof-type HAD-IIB family hydrolase</fullName>
    </submittedName>
</protein>
<dbReference type="Pfam" id="PF08282">
    <property type="entry name" value="Hydrolase_3"/>
    <property type="match status" value="1"/>
</dbReference>
<evidence type="ECO:0000313" key="1">
    <source>
        <dbReference type="EMBL" id="HIX68296.1"/>
    </source>
</evidence>
<gene>
    <name evidence="1" type="ORF">H9735_09310</name>
</gene>
<dbReference type="InterPro" id="IPR023214">
    <property type="entry name" value="HAD_sf"/>
</dbReference>
<sequence>MSKIKLVAMDLDNTLLDKDKNISEHTKEVLEEAARQGVEIVPATGRIFKAIPDFLREMDGVHYALCCNGATVYDKIKDEIIYTNHLPMETVFALFDVMDQYHCTQDIYQNGQGYMEEKFYRNLAEYNVEGHLLDLVLRTRIEVKDLREYIRQNPLGIEKAAGFFDDMEVREKVRKELGALQVSVSSSLPNNLEINQLGCDKGDGLTHLAQYLGLSMDQVMACGDAGNDVQMIKAAGLGVVMENGEEELKAIADFVTKTNNEDGVAYAIEKYVLD</sequence>
<dbReference type="AlphaFoldDB" id="A0A9D1WWU8"/>
<dbReference type="CDD" id="cd07516">
    <property type="entry name" value="HAD_Pase"/>
    <property type="match status" value="1"/>
</dbReference>
<dbReference type="GO" id="GO:0005829">
    <property type="term" value="C:cytosol"/>
    <property type="evidence" value="ECO:0007669"/>
    <property type="project" value="TreeGrafter"/>
</dbReference>
<dbReference type="InterPro" id="IPR000150">
    <property type="entry name" value="Cof"/>
</dbReference>
<dbReference type="SUPFAM" id="SSF56784">
    <property type="entry name" value="HAD-like"/>
    <property type="match status" value="1"/>
</dbReference>
<dbReference type="GO" id="GO:0000287">
    <property type="term" value="F:magnesium ion binding"/>
    <property type="evidence" value="ECO:0007669"/>
    <property type="project" value="TreeGrafter"/>
</dbReference>
<reference evidence="1" key="2">
    <citation type="submission" date="2021-04" db="EMBL/GenBank/DDBJ databases">
        <authorList>
            <person name="Gilroy R."/>
        </authorList>
    </citation>
    <scope>NUCLEOTIDE SEQUENCE</scope>
    <source>
        <strain evidence="1">CHK191-13928</strain>
    </source>
</reference>